<dbReference type="EMBL" id="BPLR01002143">
    <property type="protein sequence ID" value="GIX70448.1"/>
    <property type="molecule type" value="Genomic_DNA"/>
</dbReference>
<comment type="caution">
    <text evidence="1">The sequence shown here is derived from an EMBL/GenBank/DDBJ whole genome shotgun (WGS) entry which is preliminary data.</text>
</comment>
<gene>
    <name evidence="1" type="ORF">CEXT_792021</name>
</gene>
<evidence type="ECO:0000313" key="1">
    <source>
        <dbReference type="EMBL" id="GIX70448.1"/>
    </source>
</evidence>
<reference evidence="1 2" key="1">
    <citation type="submission" date="2021-06" db="EMBL/GenBank/DDBJ databases">
        <title>Caerostris extrusa draft genome.</title>
        <authorList>
            <person name="Kono N."/>
            <person name="Arakawa K."/>
        </authorList>
    </citation>
    <scope>NUCLEOTIDE SEQUENCE [LARGE SCALE GENOMIC DNA]</scope>
</reference>
<dbReference type="AlphaFoldDB" id="A0AAV4MDM0"/>
<keyword evidence="2" id="KW-1185">Reference proteome</keyword>
<protein>
    <submittedName>
        <fullName evidence="1">Uncharacterized protein</fullName>
    </submittedName>
</protein>
<name>A0AAV4MDM0_CAEEX</name>
<accession>A0AAV4MDM0</accession>
<evidence type="ECO:0000313" key="2">
    <source>
        <dbReference type="Proteomes" id="UP001054945"/>
    </source>
</evidence>
<proteinExistence type="predicted"/>
<organism evidence="1 2">
    <name type="scientific">Caerostris extrusa</name>
    <name type="common">Bark spider</name>
    <name type="synonym">Caerostris bankana</name>
    <dbReference type="NCBI Taxonomy" id="172846"/>
    <lineage>
        <taxon>Eukaryota</taxon>
        <taxon>Metazoa</taxon>
        <taxon>Ecdysozoa</taxon>
        <taxon>Arthropoda</taxon>
        <taxon>Chelicerata</taxon>
        <taxon>Arachnida</taxon>
        <taxon>Araneae</taxon>
        <taxon>Araneomorphae</taxon>
        <taxon>Entelegynae</taxon>
        <taxon>Araneoidea</taxon>
        <taxon>Araneidae</taxon>
        <taxon>Caerostris</taxon>
    </lineage>
</organism>
<sequence length="85" mass="9830">MILFSRGRMRRFLLAPAPAPALWVHTILPSKSLFPVLPLRMEQKEKQIFEIDPMGCSCRTEFDENLILILIFCHTEFVSNPSNIL</sequence>
<dbReference type="Proteomes" id="UP001054945">
    <property type="component" value="Unassembled WGS sequence"/>
</dbReference>